<evidence type="ECO:0000256" key="5">
    <source>
        <dbReference type="ARBA" id="ARBA00023163"/>
    </source>
</evidence>
<comment type="subcellular location">
    <subcellularLocation>
        <location evidence="1">Nucleus</location>
    </subcellularLocation>
</comment>
<reference evidence="9 10" key="1">
    <citation type="submission" date="2024-07" db="EMBL/GenBank/DDBJ databases">
        <title>Section-level genome sequencing and comparative genomics of Aspergillus sections Usti and Cavernicolus.</title>
        <authorList>
            <consortium name="Lawrence Berkeley National Laboratory"/>
            <person name="Nybo J.L."/>
            <person name="Vesth T.C."/>
            <person name="Theobald S."/>
            <person name="Frisvad J.C."/>
            <person name="Larsen T.O."/>
            <person name="Kjaerboelling I."/>
            <person name="Rothschild-Mancinelli K."/>
            <person name="Lyhne E.K."/>
            <person name="Kogle M.E."/>
            <person name="Barry K."/>
            <person name="Clum A."/>
            <person name="Na H."/>
            <person name="Ledsgaard L."/>
            <person name="Lin J."/>
            <person name="Lipzen A."/>
            <person name="Kuo A."/>
            <person name="Riley R."/>
            <person name="Mondo S."/>
            <person name="LaButti K."/>
            <person name="Haridas S."/>
            <person name="Pangalinan J."/>
            <person name="Salamov A.A."/>
            <person name="Simmons B.A."/>
            <person name="Magnuson J.K."/>
            <person name="Chen J."/>
            <person name="Drula E."/>
            <person name="Henrissat B."/>
            <person name="Wiebenga A."/>
            <person name="Lubbers R.J."/>
            <person name="Gomes A.C."/>
            <person name="Makela M.R."/>
            <person name="Stajich J."/>
            <person name="Grigoriev I.V."/>
            <person name="Mortensen U.H."/>
            <person name="De vries R.P."/>
            <person name="Baker S.E."/>
            <person name="Andersen M.R."/>
        </authorList>
    </citation>
    <scope>NUCLEOTIDE SEQUENCE [LARGE SCALE GENOMIC DNA]</scope>
    <source>
        <strain evidence="9 10">CBS 600.67</strain>
    </source>
</reference>
<dbReference type="PROSITE" id="PS00463">
    <property type="entry name" value="ZN2_CY6_FUNGAL_1"/>
    <property type="match status" value="1"/>
</dbReference>
<evidence type="ECO:0000256" key="3">
    <source>
        <dbReference type="ARBA" id="ARBA00023015"/>
    </source>
</evidence>
<organism evidence="9 10">
    <name type="scientific">Aspergillus cavernicola</name>
    <dbReference type="NCBI Taxonomy" id="176166"/>
    <lineage>
        <taxon>Eukaryota</taxon>
        <taxon>Fungi</taxon>
        <taxon>Dikarya</taxon>
        <taxon>Ascomycota</taxon>
        <taxon>Pezizomycotina</taxon>
        <taxon>Eurotiomycetes</taxon>
        <taxon>Eurotiomycetidae</taxon>
        <taxon>Eurotiales</taxon>
        <taxon>Aspergillaceae</taxon>
        <taxon>Aspergillus</taxon>
        <taxon>Aspergillus subgen. Nidulantes</taxon>
    </lineage>
</organism>
<gene>
    <name evidence="9" type="ORF">BDW59DRAFT_63663</name>
</gene>
<keyword evidence="3" id="KW-0805">Transcription regulation</keyword>
<dbReference type="InterPro" id="IPR001138">
    <property type="entry name" value="Zn2Cys6_DnaBD"/>
</dbReference>
<proteinExistence type="predicted"/>
<evidence type="ECO:0000259" key="8">
    <source>
        <dbReference type="PROSITE" id="PS50048"/>
    </source>
</evidence>
<dbReference type="Gene3D" id="4.10.240.10">
    <property type="entry name" value="Zn(2)-C6 fungal-type DNA-binding domain"/>
    <property type="match status" value="1"/>
</dbReference>
<evidence type="ECO:0000256" key="4">
    <source>
        <dbReference type="ARBA" id="ARBA00023125"/>
    </source>
</evidence>
<keyword evidence="6" id="KW-0539">Nucleus</keyword>
<dbReference type="EMBL" id="JBFXLS010000003">
    <property type="protein sequence ID" value="KAL2833677.1"/>
    <property type="molecule type" value="Genomic_DNA"/>
</dbReference>
<feature type="region of interest" description="Disordered" evidence="7">
    <location>
        <begin position="645"/>
        <end position="669"/>
    </location>
</feature>
<dbReference type="InterPro" id="IPR051089">
    <property type="entry name" value="prtT"/>
</dbReference>
<protein>
    <recommendedName>
        <fullName evidence="8">Zn(2)-C6 fungal-type domain-containing protein</fullName>
    </recommendedName>
</protein>
<evidence type="ECO:0000313" key="10">
    <source>
        <dbReference type="Proteomes" id="UP001610335"/>
    </source>
</evidence>
<dbReference type="Pfam" id="PF00172">
    <property type="entry name" value="Zn_clus"/>
    <property type="match status" value="1"/>
</dbReference>
<feature type="compositionally biased region" description="Polar residues" evidence="7">
    <location>
        <begin position="645"/>
        <end position="664"/>
    </location>
</feature>
<feature type="compositionally biased region" description="Acidic residues" evidence="7">
    <location>
        <begin position="122"/>
        <end position="132"/>
    </location>
</feature>
<dbReference type="PANTHER" id="PTHR31845:SF17">
    <property type="entry name" value="ZN(II)2CYS6 TRANSCRIPTION FACTOR (EUROFUNG)"/>
    <property type="match status" value="1"/>
</dbReference>
<sequence>MQSRKVMENLTAELNRRQSHSRQAACLNCRKSKIRCDRSQGEASCDKCRHTGLECVVPSHHVGRQKGVKNKRKGLEKALHQIEQAIKRPKAEHLTSDDADNLVANLQDLLRKTQKQQSPNEREEDLSEDPDQSDSLRPSRDSNSGESLALDDAENPLQLLARASDLQLSPNDVRDTAMWPLTTPQPAAVPSVSGESNIPAAKTFFVPVRASLDVGPDLDPIEIGLVTLHEAESLFAFFYQNLAHTRWGLDPLIHTVEFIRTHSAFLFTSIMAAATLFLPHAAALSKRLSRHSKLLANEVIKKRLRSVEIVLAFLVNVPWMAPGDCLGDDDACSYIAMALTVALDLSLNKIVLPSTSFDSSLLKRLAKADCIDARRALQIDGFDNVDVYSDWGRRLLRRRERTWLALFVLERGVCLARGRSYTVPLTALIENCDRWHVSDLADSRDGAMNSMAVLRRNLDGLFKRVKSNCDSYQISSTRSGAAQSIEAMIESFYDEWYEAWAPEIGEGQSRTLPPYVEILITHTRLSTYGGVINHPTAPVEAKRFFRAAGLSSALNVMRAAIQGEARLKSMPNNTVIMISFAACSALSLSVMPTDSKSSLAPSVRNLIEETAGVLERIGATPSHRTGASVLYGRFLRELVRRTPVGSSSQAQNEPRVASHTQVLPPTTLGDYGSIPTTQEAFAPSLFWTEPLQFSAMSDDQIIDAVNRAGTAFGASVPDVPLDDMMSWDWLDIGNQDFTFQPL</sequence>
<evidence type="ECO:0000313" key="9">
    <source>
        <dbReference type="EMBL" id="KAL2833677.1"/>
    </source>
</evidence>
<dbReference type="InterPro" id="IPR036864">
    <property type="entry name" value="Zn2-C6_fun-type_DNA-bd_sf"/>
</dbReference>
<feature type="domain" description="Zn(2)-C6 fungal-type" evidence="8">
    <location>
        <begin position="25"/>
        <end position="57"/>
    </location>
</feature>
<accession>A0ABR4J0W9</accession>
<feature type="compositionally biased region" description="Polar residues" evidence="7">
    <location>
        <begin position="133"/>
        <end position="146"/>
    </location>
</feature>
<dbReference type="PROSITE" id="PS50048">
    <property type="entry name" value="ZN2_CY6_FUNGAL_2"/>
    <property type="match status" value="1"/>
</dbReference>
<name>A0ABR4J0W9_9EURO</name>
<keyword evidence="10" id="KW-1185">Reference proteome</keyword>
<keyword evidence="2" id="KW-0862">Zinc</keyword>
<evidence type="ECO:0000256" key="7">
    <source>
        <dbReference type="SAM" id="MobiDB-lite"/>
    </source>
</evidence>
<dbReference type="SMART" id="SM00066">
    <property type="entry name" value="GAL4"/>
    <property type="match status" value="1"/>
</dbReference>
<dbReference type="CDD" id="cd00067">
    <property type="entry name" value="GAL4"/>
    <property type="match status" value="1"/>
</dbReference>
<dbReference type="SUPFAM" id="SSF57701">
    <property type="entry name" value="Zn2/Cys6 DNA-binding domain"/>
    <property type="match status" value="1"/>
</dbReference>
<evidence type="ECO:0000256" key="1">
    <source>
        <dbReference type="ARBA" id="ARBA00004123"/>
    </source>
</evidence>
<evidence type="ECO:0000256" key="6">
    <source>
        <dbReference type="ARBA" id="ARBA00023242"/>
    </source>
</evidence>
<keyword evidence="4" id="KW-0238">DNA-binding</keyword>
<keyword evidence="5" id="KW-0804">Transcription</keyword>
<feature type="region of interest" description="Disordered" evidence="7">
    <location>
        <begin position="112"/>
        <end position="149"/>
    </location>
</feature>
<dbReference type="CDD" id="cd12148">
    <property type="entry name" value="fungal_TF_MHR"/>
    <property type="match status" value="1"/>
</dbReference>
<dbReference type="PANTHER" id="PTHR31845">
    <property type="entry name" value="FINGER DOMAIN PROTEIN, PUTATIVE-RELATED"/>
    <property type="match status" value="1"/>
</dbReference>
<comment type="caution">
    <text evidence="9">The sequence shown here is derived from an EMBL/GenBank/DDBJ whole genome shotgun (WGS) entry which is preliminary data.</text>
</comment>
<evidence type="ECO:0000256" key="2">
    <source>
        <dbReference type="ARBA" id="ARBA00022833"/>
    </source>
</evidence>
<dbReference type="Proteomes" id="UP001610335">
    <property type="component" value="Unassembled WGS sequence"/>
</dbReference>